<gene>
    <name evidence="1" type="ORF">BQ9231_00186</name>
</gene>
<name>A0A285PWR9_9VIRU</name>
<proteinExistence type="predicted"/>
<sequence length="80" mass="9842">MTLQQRAFLTSLRQEIEEKRYHLHLIITRDRVYPHSYVINLVHEIEENERMYWEKKKIYFPVPTGLSKEAEKRAKRLQNT</sequence>
<reference evidence="1" key="1">
    <citation type="submission" date="2017-08" db="EMBL/GenBank/DDBJ databases">
        <authorList>
            <person name="de Groot N.N."/>
        </authorList>
    </citation>
    <scope>NUCLEOTIDE SEQUENCE</scope>
</reference>
<dbReference type="EMBL" id="LT907979">
    <property type="protein sequence ID" value="SOB74069.1"/>
    <property type="molecule type" value="Genomic_DNA"/>
</dbReference>
<accession>A0A285PWR9</accession>
<organism evidence="1">
    <name type="scientific">Cedratvirus lausannensis</name>
    <dbReference type="NCBI Taxonomy" id="2023205"/>
    <lineage>
        <taxon>Viruses</taxon>
        <taxon>Pithoviruses</taxon>
        <taxon>Orthocedratvirinae</taxon>
        <taxon>Alphacedratvirus</taxon>
        <taxon>Alphacedratvirus francolausannense</taxon>
    </lineage>
</organism>
<evidence type="ECO:0000313" key="1">
    <source>
        <dbReference type="EMBL" id="SOB74069.1"/>
    </source>
</evidence>
<evidence type="ECO:0000313" key="2">
    <source>
        <dbReference type="Proteomes" id="UP000274850"/>
    </source>
</evidence>
<dbReference type="Proteomes" id="UP000274850">
    <property type="component" value="Segment"/>
</dbReference>
<protein>
    <submittedName>
        <fullName evidence="1">Uncharacterized protein</fullName>
    </submittedName>
</protein>
<keyword evidence="2" id="KW-1185">Reference proteome</keyword>